<dbReference type="Gramene" id="evm.model.02.2827">
    <property type="protein sequence ID" value="cds.evm.model.02.2827"/>
    <property type="gene ID" value="evm.TU.02.2827"/>
</dbReference>
<feature type="region of interest" description="Disordered" evidence="1">
    <location>
        <begin position="1"/>
        <end position="22"/>
    </location>
</feature>
<evidence type="ECO:0000313" key="2">
    <source>
        <dbReference type="EnsemblPlants" id="cds.evm.model.02.2827"/>
    </source>
</evidence>
<feature type="region of interest" description="Disordered" evidence="1">
    <location>
        <begin position="36"/>
        <end position="67"/>
    </location>
</feature>
<sequence length="67" mass="7241">MRRLNSGAISRGKSSGVLEVSKSRFVGGVGARSSIPKLSWINRRGRDGPKSSDGKEHNVDIDDSKED</sequence>
<dbReference type="EMBL" id="UZAU01000238">
    <property type="status" value="NOT_ANNOTATED_CDS"/>
    <property type="molecule type" value="Genomic_DNA"/>
</dbReference>
<reference evidence="2" key="2">
    <citation type="submission" date="2021-03" db="UniProtKB">
        <authorList>
            <consortium name="EnsemblPlants"/>
        </authorList>
    </citation>
    <scope>IDENTIFICATION</scope>
</reference>
<organism evidence="2 3">
    <name type="scientific">Cannabis sativa</name>
    <name type="common">Hemp</name>
    <name type="synonym">Marijuana</name>
    <dbReference type="NCBI Taxonomy" id="3483"/>
    <lineage>
        <taxon>Eukaryota</taxon>
        <taxon>Viridiplantae</taxon>
        <taxon>Streptophyta</taxon>
        <taxon>Embryophyta</taxon>
        <taxon>Tracheophyta</taxon>
        <taxon>Spermatophyta</taxon>
        <taxon>Magnoliopsida</taxon>
        <taxon>eudicotyledons</taxon>
        <taxon>Gunneridae</taxon>
        <taxon>Pentapetalae</taxon>
        <taxon>rosids</taxon>
        <taxon>fabids</taxon>
        <taxon>Rosales</taxon>
        <taxon>Cannabaceae</taxon>
        <taxon>Cannabis</taxon>
    </lineage>
</organism>
<accession>A0A803NYW1</accession>
<proteinExistence type="predicted"/>
<protein>
    <submittedName>
        <fullName evidence="2">Uncharacterized protein</fullName>
    </submittedName>
</protein>
<dbReference type="EnsemblPlants" id="evm.model.02.2827">
    <property type="protein sequence ID" value="cds.evm.model.02.2827"/>
    <property type="gene ID" value="evm.TU.02.2827"/>
</dbReference>
<evidence type="ECO:0000256" key="1">
    <source>
        <dbReference type="SAM" id="MobiDB-lite"/>
    </source>
</evidence>
<feature type="compositionally biased region" description="Basic and acidic residues" evidence="1">
    <location>
        <begin position="44"/>
        <end position="67"/>
    </location>
</feature>
<dbReference type="AlphaFoldDB" id="A0A803NYW1"/>
<evidence type="ECO:0000313" key="3">
    <source>
        <dbReference type="Proteomes" id="UP000596661"/>
    </source>
</evidence>
<dbReference type="EMBL" id="UZAU01000237">
    <property type="status" value="NOT_ANNOTATED_CDS"/>
    <property type="molecule type" value="Genomic_DNA"/>
</dbReference>
<name>A0A803NYW1_CANSA</name>
<dbReference type="Proteomes" id="UP000596661">
    <property type="component" value="Chromosome 2"/>
</dbReference>
<reference evidence="2" key="1">
    <citation type="submission" date="2018-11" db="EMBL/GenBank/DDBJ databases">
        <authorList>
            <person name="Grassa J C."/>
        </authorList>
    </citation>
    <scope>NUCLEOTIDE SEQUENCE [LARGE SCALE GENOMIC DNA]</scope>
</reference>
<keyword evidence="3" id="KW-1185">Reference proteome</keyword>